<evidence type="ECO:0000313" key="4">
    <source>
        <dbReference type="EMBL" id="TWE20454.1"/>
    </source>
</evidence>
<dbReference type="EMBL" id="VIVR01000001">
    <property type="protein sequence ID" value="TWE20454.1"/>
    <property type="molecule type" value="Genomic_DNA"/>
</dbReference>
<evidence type="ECO:0000256" key="2">
    <source>
        <dbReference type="RuleBase" id="RU003749"/>
    </source>
</evidence>
<evidence type="ECO:0000259" key="3">
    <source>
        <dbReference type="PROSITE" id="PS50801"/>
    </source>
</evidence>
<organism evidence="4 5">
    <name type="scientific">Kitasatospora atroaurantiaca</name>
    <dbReference type="NCBI Taxonomy" id="285545"/>
    <lineage>
        <taxon>Bacteria</taxon>
        <taxon>Bacillati</taxon>
        <taxon>Actinomycetota</taxon>
        <taxon>Actinomycetes</taxon>
        <taxon>Kitasatosporales</taxon>
        <taxon>Streptomycetaceae</taxon>
        <taxon>Kitasatospora</taxon>
    </lineage>
</organism>
<evidence type="ECO:0000313" key="5">
    <source>
        <dbReference type="Proteomes" id="UP000318416"/>
    </source>
</evidence>
<evidence type="ECO:0000256" key="1">
    <source>
        <dbReference type="ARBA" id="ARBA00009013"/>
    </source>
</evidence>
<dbReference type="PROSITE" id="PS50801">
    <property type="entry name" value="STAS"/>
    <property type="match status" value="1"/>
</dbReference>
<keyword evidence="5" id="KW-1185">Reference proteome</keyword>
<dbReference type="Pfam" id="PF01740">
    <property type="entry name" value="STAS"/>
    <property type="match status" value="1"/>
</dbReference>
<comment type="similarity">
    <text evidence="1 2">Belongs to the anti-sigma-factor antagonist family.</text>
</comment>
<dbReference type="PANTHER" id="PTHR33495:SF2">
    <property type="entry name" value="ANTI-SIGMA FACTOR ANTAGONIST TM_1081-RELATED"/>
    <property type="match status" value="1"/>
</dbReference>
<reference evidence="4 5" key="1">
    <citation type="submission" date="2019-06" db="EMBL/GenBank/DDBJ databases">
        <title>Sequencing the genomes of 1000 actinobacteria strains.</title>
        <authorList>
            <person name="Klenk H.-P."/>
        </authorList>
    </citation>
    <scope>NUCLEOTIDE SEQUENCE [LARGE SCALE GENOMIC DNA]</scope>
    <source>
        <strain evidence="4 5">DSM 41649</strain>
    </source>
</reference>
<dbReference type="InterPro" id="IPR003658">
    <property type="entry name" value="Anti-sigma_ant"/>
</dbReference>
<dbReference type="AlphaFoldDB" id="A0A561EXW0"/>
<sequence length="127" mass="13636">MYLQLSSRRVDGWSVVHAAGELDIATADTLRDRVTALLVRDGPRARVIVDLSALVFCDASGVGALVEARNIARTHLGELRLAGPRGRVLRLLRLTELDRLMPIFPTVRDAIAATTAPAAGTRTAQPA</sequence>
<dbReference type="CDD" id="cd07043">
    <property type="entry name" value="STAS_anti-anti-sigma_factors"/>
    <property type="match status" value="1"/>
</dbReference>
<dbReference type="Gene3D" id="3.30.750.24">
    <property type="entry name" value="STAS domain"/>
    <property type="match status" value="1"/>
</dbReference>
<dbReference type="PANTHER" id="PTHR33495">
    <property type="entry name" value="ANTI-SIGMA FACTOR ANTAGONIST TM_1081-RELATED-RELATED"/>
    <property type="match status" value="1"/>
</dbReference>
<dbReference type="Proteomes" id="UP000318416">
    <property type="component" value="Unassembled WGS sequence"/>
</dbReference>
<dbReference type="NCBIfam" id="TIGR00377">
    <property type="entry name" value="ant_ant_sig"/>
    <property type="match status" value="1"/>
</dbReference>
<comment type="caution">
    <text evidence="4">The sequence shown here is derived from an EMBL/GenBank/DDBJ whole genome shotgun (WGS) entry which is preliminary data.</text>
</comment>
<protein>
    <recommendedName>
        <fullName evidence="2">Anti-sigma factor antagonist</fullName>
    </recommendedName>
</protein>
<dbReference type="InterPro" id="IPR002645">
    <property type="entry name" value="STAS_dom"/>
</dbReference>
<feature type="domain" description="STAS" evidence="3">
    <location>
        <begin position="3"/>
        <end position="114"/>
    </location>
</feature>
<dbReference type="RefSeq" id="WP_145794813.1">
    <property type="nucleotide sequence ID" value="NZ_BAAABR010000047.1"/>
</dbReference>
<name>A0A561EXW0_9ACTN</name>
<dbReference type="OrthoDB" id="3622319at2"/>
<gene>
    <name evidence="4" type="ORF">FB465_5608</name>
</gene>
<proteinExistence type="inferred from homology"/>
<accession>A0A561EXW0</accession>
<dbReference type="GO" id="GO:0043856">
    <property type="term" value="F:anti-sigma factor antagonist activity"/>
    <property type="evidence" value="ECO:0007669"/>
    <property type="project" value="InterPro"/>
</dbReference>
<dbReference type="SUPFAM" id="SSF52091">
    <property type="entry name" value="SpoIIaa-like"/>
    <property type="match status" value="1"/>
</dbReference>
<dbReference type="InterPro" id="IPR036513">
    <property type="entry name" value="STAS_dom_sf"/>
</dbReference>